<accession>A0A6A6XW76</accession>
<dbReference type="Proteomes" id="UP000799757">
    <property type="component" value="Unassembled WGS sequence"/>
</dbReference>
<organism evidence="2 3">
    <name type="scientific">Melanomma pulvis-pyrius CBS 109.77</name>
    <dbReference type="NCBI Taxonomy" id="1314802"/>
    <lineage>
        <taxon>Eukaryota</taxon>
        <taxon>Fungi</taxon>
        <taxon>Dikarya</taxon>
        <taxon>Ascomycota</taxon>
        <taxon>Pezizomycotina</taxon>
        <taxon>Dothideomycetes</taxon>
        <taxon>Pleosporomycetidae</taxon>
        <taxon>Pleosporales</taxon>
        <taxon>Melanommataceae</taxon>
        <taxon>Melanomma</taxon>
    </lineage>
</organism>
<name>A0A6A6XW76_9PLEO</name>
<evidence type="ECO:0000313" key="2">
    <source>
        <dbReference type="EMBL" id="KAF2799837.1"/>
    </source>
</evidence>
<evidence type="ECO:0000256" key="1">
    <source>
        <dbReference type="SAM" id="MobiDB-lite"/>
    </source>
</evidence>
<reference evidence="2" key="1">
    <citation type="journal article" date="2020" name="Stud. Mycol.">
        <title>101 Dothideomycetes genomes: a test case for predicting lifestyles and emergence of pathogens.</title>
        <authorList>
            <person name="Haridas S."/>
            <person name="Albert R."/>
            <person name="Binder M."/>
            <person name="Bloem J."/>
            <person name="Labutti K."/>
            <person name="Salamov A."/>
            <person name="Andreopoulos B."/>
            <person name="Baker S."/>
            <person name="Barry K."/>
            <person name="Bills G."/>
            <person name="Bluhm B."/>
            <person name="Cannon C."/>
            <person name="Castanera R."/>
            <person name="Culley D."/>
            <person name="Daum C."/>
            <person name="Ezra D."/>
            <person name="Gonzalez J."/>
            <person name="Henrissat B."/>
            <person name="Kuo A."/>
            <person name="Liang C."/>
            <person name="Lipzen A."/>
            <person name="Lutzoni F."/>
            <person name="Magnuson J."/>
            <person name="Mondo S."/>
            <person name="Nolan M."/>
            <person name="Ohm R."/>
            <person name="Pangilinan J."/>
            <person name="Park H.-J."/>
            <person name="Ramirez L."/>
            <person name="Alfaro M."/>
            <person name="Sun H."/>
            <person name="Tritt A."/>
            <person name="Yoshinaga Y."/>
            <person name="Zwiers L.-H."/>
            <person name="Turgeon B."/>
            <person name="Goodwin S."/>
            <person name="Spatafora J."/>
            <person name="Crous P."/>
            <person name="Grigoriev I."/>
        </authorList>
    </citation>
    <scope>NUCLEOTIDE SEQUENCE</scope>
    <source>
        <strain evidence="2">CBS 109.77</strain>
    </source>
</reference>
<dbReference type="AlphaFoldDB" id="A0A6A6XW76"/>
<sequence length="477" mass="54356">MDDLPLELLSMIIEQLWEDPPDPPDRGPRLTHPKARTKDKLLINLRSIRLVCKSFRHAAANLFGETFFQIRWVSLSRSSLLDLIAVSQNPQYVRHVHTLRVSAIDFDPQLDKQGEGMRMLSKAFKNFESSLKSILLSLKCSERSRDCQDEMRIIDTVRSALFCSNVQLSRLRIYTNRPGALALAGPQLRNFHSVSMHNLTCLKLDFLNDTTVDAEIHESLSRGTIARFVTAMPQLQRLSIYFANEIWYRTPLNKLLGDTAITNLKSIRMCGFNCRENELTNFLLLHRHTLESLEFADFKLRNGKWRSIFKTIREEMSLEMLLFRRVWDREEVFSLSDEWFQGFTRVEFDVVDWDILATSREESDLDLEPVELGETGMFISFPEDLLYDADDADDEDVVNPIPYFAHELLHPGHPRHGGDDQSFEDGTVGSSTSSEVSGATGGKTQDPTTPDSSSVIALEEVEVRSAGVIEPPNVDSI</sequence>
<feature type="compositionally biased region" description="Polar residues" evidence="1">
    <location>
        <begin position="443"/>
        <end position="455"/>
    </location>
</feature>
<protein>
    <submittedName>
        <fullName evidence="2">Uncharacterized protein</fullName>
    </submittedName>
</protein>
<evidence type="ECO:0000313" key="3">
    <source>
        <dbReference type="Proteomes" id="UP000799757"/>
    </source>
</evidence>
<gene>
    <name evidence="2" type="ORF">K505DRAFT_320882</name>
</gene>
<keyword evidence="3" id="KW-1185">Reference proteome</keyword>
<feature type="region of interest" description="Disordered" evidence="1">
    <location>
        <begin position="409"/>
        <end position="459"/>
    </location>
</feature>
<proteinExistence type="predicted"/>
<feature type="compositionally biased region" description="Low complexity" evidence="1">
    <location>
        <begin position="426"/>
        <end position="438"/>
    </location>
</feature>
<dbReference type="EMBL" id="MU001757">
    <property type="protein sequence ID" value="KAF2799837.1"/>
    <property type="molecule type" value="Genomic_DNA"/>
</dbReference>
<dbReference type="OrthoDB" id="5422579at2759"/>
<dbReference type="SUPFAM" id="SSF52047">
    <property type="entry name" value="RNI-like"/>
    <property type="match status" value="1"/>
</dbReference>